<gene>
    <name evidence="2" type="ORF">NM686_017860</name>
</gene>
<dbReference type="Pfam" id="PF13489">
    <property type="entry name" value="Methyltransf_23"/>
    <property type="match status" value="1"/>
</dbReference>
<dbReference type="PROSITE" id="PS50005">
    <property type="entry name" value="TPR"/>
    <property type="match status" value="5"/>
</dbReference>
<feature type="repeat" description="TPR" evidence="1">
    <location>
        <begin position="88"/>
        <end position="121"/>
    </location>
</feature>
<dbReference type="InterPro" id="IPR029063">
    <property type="entry name" value="SAM-dependent_MTases_sf"/>
</dbReference>
<feature type="repeat" description="TPR" evidence="1">
    <location>
        <begin position="122"/>
        <end position="155"/>
    </location>
</feature>
<accession>A0ABY7GIC5</accession>
<evidence type="ECO:0000313" key="2">
    <source>
        <dbReference type="EMBL" id="WAR44221.1"/>
    </source>
</evidence>
<dbReference type="Pfam" id="PF13432">
    <property type="entry name" value="TPR_16"/>
    <property type="match status" value="1"/>
</dbReference>
<dbReference type="PANTHER" id="PTHR44998">
    <property type="match status" value="1"/>
</dbReference>
<proteinExistence type="predicted"/>
<dbReference type="CDD" id="cd02440">
    <property type="entry name" value="AdoMet_MTases"/>
    <property type="match status" value="1"/>
</dbReference>
<keyword evidence="3" id="KW-1185">Reference proteome</keyword>
<feature type="repeat" description="TPR" evidence="1">
    <location>
        <begin position="190"/>
        <end position="223"/>
    </location>
</feature>
<dbReference type="SMART" id="SM00028">
    <property type="entry name" value="TPR"/>
    <property type="match status" value="6"/>
</dbReference>
<dbReference type="Pfam" id="PF13181">
    <property type="entry name" value="TPR_8"/>
    <property type="match status" value="2"/>
</dbReference>
<sequence length="450" mass="50993">MNNAIGEANLNQSTPRKFSPEQALHLAIHWHQNDRVEDAEALYRKLLELNPDDPNVMNFLGLARHQRGHSEEGIAWIKKALALAPDYIDAENNLGNIYLLTGRVELAEPCFRHVIARNPDFATAYGNLGIALKDLERYQEAIEYLMKAIELEPDMPRHYQNLGNVYRHQQQYREAVAMYRKSLELAPFDPEAYLRLSRTFFIMGEIERSAEVLEQWLEYDPENPTALHMYAAYTRSNTPTRASDAYVKETFDSFAASFDVVLKRLDYQAPLLVQQALQKLEPEPNHWVILDAGCGTGLCGDLIRPLAKRLVGMDLSPKMLERAQARGIYDDLFEAELTEFCANSASAYHAITCVDTLCYFGDLTGVVQAAVKALRPDGWFVFTLEKHEADDVSSGFYLHEHGRYSHAEVYVRKALHDAGFRVHSMETATLRKERADQVAGLVVTAQSIAP</sequence>
<dbReference type="PROSITE" id="PS50293">
    <property type="entry name" value="TPR_REGION"/>
    <property type="match status" value="2"/>
</dbReference>
<dbReference type="SUPFAM" id="SSF48452">
    <property type="entry name" value="TPR-like"/>
    <property type="match status" value="1"/>
</dbReference>
<name>A0ABY7GIC5_9GAMM</name>
<dbReference type="Proteomes" id="UP001162780">
    <property type="component" value="Chromosome"/>
</dbReference>
<feature type="repeat" description="TPR" evidence="1">
    <location>
        <begin position="20"/>
        <end position="53"/>
    </location>
</feature>
<dbReference type="Gene3D" id="1.25.40.10">
    <property type="entry name" value="Tetratricopeptide repeat domain"/>
    <property type="match status" value="2"/>
</dbReference>
<dbReference type="Gene3D" id="3.40.50.150">
    <property type="entry name" value="Vaccinia Virus protein VP39"/>
    <property type="match status" value="1"/>
</dbReference>
<dbReference type="RefSeq" id="WP_255189197.1">
    <property type="nucleotide sequence ID" value="NZ_CP113517.1"/>
</dbReference>
<dbReference type="InterPro" id="IPR011990">
    <property type="entry name" value="TPR-like_helical_dom_sf"/>
</dbReference>
<dbReference type="SUPFAM" id="SSF53335">
    <property type="entry name" value="S-adenosyl-L-methionine-dependent methyltransferases"/>
    <property type="match status" value="1"/>
</dbReference>
<organism evidence="2 3">
    <name type="scientific">Methylomonas rapida</name>
    <dbReference type="NCBI Taxonomy" id="2963939"/>
    <lineage>
        <taxon>Bacteria</taxon>
        <taxon>Pseudomonadati</taxon>
        <taxon>Pseudomonadota</taxon>
        <taxon>Gammaproteobacteria</taxon>
        <taxon>Methylococcales</taxon>
        <taxon>Methylococcaceae</taxon>
        <taxon>Methylomonas</taxon>
    </lineage>
</organism>
<evidence type="ECO:0000313" key="3">
    <source>
        <dbReference type="Proteomes" id="UP001162780"/>
    </source>
</evidence>
<feature type="repeat" description="TPR" evidence="1">
    <location>
        <begin position="156"/>
        <end position="189"/>
    </location>
</feature>
<dbReference type="PANTHER" id="PTHR44998:SF1">
    <property type="entry name" value="UDP-N-ACETYLGLUCOSAMINE--PEPTIDE N-ACETYLGLUCOSAMINYLTRANSFERASE 110 KDA SUBUNIT"/>
    <property type="match status" value="1"/>
</dbReference>
<protein>
    <submittedName>
        <fullName evidence="2">Tetratricopeptide repeat protein</fullName>
    </submittedName>
</protein>
<reference evidence="2" key="1">
    <citation type="submission" date="2022-11" db="EMBL/GenBank/DDBJ databases">
        <title>Methylomonas rapida sp. nov., Carotenoid-Producing Obligate Methanotrophs with High Growth Characteristics and Biotechnological Potential.</title>
        <authorList>
            <person name="Tikhonova E.N."/>
            <person name="Suleimanov R.Z."/>
            <person name="Miroshnikov K."/>
            <person name="Oshkin I.Y."/>
            <person name="Belova S.E."/>
            <person name="Danilova O.V."/>
            <person name="Ashikhmin A."/>
            <person name="Konopkin A."/>
            <person name="But S.Y."/>
            <person name="Khmelenina V.N."/>
            <person name="Kuznetsov N."/>
            <person name="Pimenov N.V."/>
            <person name="Dedysh S.N."/>
        </authorList>
    </citation>
    <scope>NUCLEOTIDE SEQUENCE</scope>
    <source>
        <strain evidence="2">MP1</strain>
    </source>
</reference>
<keyword evidence="1" id="KW-0802">TPR repeat</keyword>
<evidence type="ECO:0000256" key="1">
    <source>
        <dbReference type="PROSITE-ProRule" id="PRU00339"/>
    </source>
</evidence>
<dbReference type="EMBL" id="CP113517">
    <property type="protein sequence ID" value="WAR44221.1"/>
    <property type="molecule type" value="Genomic_DNA"/>
</dbReference>
<dbReference type="Pfam" id="PF13424">
    <property type="entry name" value="TPR_12"/>
    <property type="match status" value="1"/>
</dbReference>
<dbReference type="InterPro" id="IPR019734">
    <property type="entry name" value="TPR_rpt"/>
</dbReference>